<keyword evidence="3 5" id="KW-1133">Transmembrane helix</keyword>
<comment type="subcellular location">
    <subcellularLocation>
        <location evidence="1">Membrane</location>
        <topology evidence="1">Multi-pass membrane protein</topology>
    </subcellularLocation>
</comment>
<keyword evidence="4 5" id="KW-0472">Membrane</keyword>
<name>A0A662DIE2_UNCAE</name>
<dbReference type="GO" id="GO:0046943">
    <property type="term" value="F:carboxylic acid transmembrane transporter activity"/>
    <property type="evidence" value="ECO:0007669"/>
    <property type="project" value="TreeGrafter"/>
</dbReference>
<evidence type="ECO:0000256" key="3">
    <source>
        <dbReference type="ARBA" id="ARBA00022989"/>
    </source>
</evidence>
<feature type="transmembrane region" description="Helical" evidence="5">
    <location>
        <begin position="347"/>
        <end position="365"/>
    </location>
</feature>
<keyword evidence="2 5" id="KW-0812">Transmembrane</keyword>
<dbReference type="PANTHER" id="PTHR23508">
    <property type="entry name" value="CARBOXYLIC ACID TRANSPORTER PROTEIN HOMOLOG"/>
    <property type="match status" value="1"/>
</dbReference>
<evidence type="ECO:0000313" key="8">
    <source>
        <dbReference type="Proteomes" id="UP000280417"/>
    </source>
</evidence>
<dbReference type="InterPro" id="IPR036259">
    <property type="entry name" value="MFS_trans_sf"/>
</dbReference>
<dbReference type="GO" id="GO:0005886">
    <property type="term" value="C:plasma membrane"/>
    <property type="evidence" value="ECO:0007669"/>
    <property type="project" value="TreeGrafter"/>
</dbReference>
<feature type="transmembrane region" description="Helical" evidence="5">
    <location>
        <begin position="220"/>
        <end position="240"/>
    </location>
</feature>
<dbReference type="Proteomes" id="UP000280417">
    <property type="component" value="Unassembled WGS sequence"/>
</dbReference>
<feature type="transmembrane region" description="Helical" evidence="5">
    <location>
        <begin position="286"/>
        <end position="303"/>
    </location>
</feature>
<dbReference type="InterPro" id="IPR020846">
    <property type="entry name" value="MFS_dom"/>
</dbReference>
<evidence type="ECO:0000256" key="5">
    <source>
        <dbReference type="SAM" id="Phobius"/>
    </source>
</evidence>
<feature type="domain" description="Major facilitator superfamily (MFS) profile" evidence="6">
    <location>
        <begin position="17"/>
        <end position="399"/>
    </location>
</feature>
<dbReference type="SUPFAM" id="SSF103473">
    <property type="entry name" value="MFS general substrate transporter"/>
    <property type="match status" value="1"/>
</dbReference>
<reference evidence="7 8" key="1">
    <citation type="submission" date="2018-06" db="EMBL/GenBank/DDBJ databases">
        <title>Extensive metabolic versatility and redundancy in microbially diverse, dynamic hydrothermal sediments.</title>
        <authorList>
            <person name="Dombrowski N."/>
            <person name="Teske A."/>
            <person name="Baker B.J."/>
        </authorList>
    </citation>
    <scope>NUCLEOTIDE SEQUENCE [LARGE SCALE GENOMIC DNA]</scope>
    <source>
        <strain evidence="7">B3_G15</strain>
    </source>
</reference>
<dbReference type="Gene3D" id="1.20.1250.20">
    <property type="entry name" value="MFS general substrate transporter like domains"/>
    <property type="match status" value="2"/>
</dbReference>
<sequence>MKSERIELYPTKNSRRLLKVSFLGHIFNDMYWFIIPIALPLIKSEFDLNYTQSGLLVSSYTIIGAFGSLITGYVGDRIGRRFILSWGFLLASVALVLCALSYNYWQLFLSLIILGAGISAFHPSMIAVLSTSFTYKRGTVLGLFQFWGWLGTLIIVMLAFLLIRLFSGWRGMLLILSIPGFVFAPLFFKFLRTLIGENPSHGRKKDKKYSLSVKKTKTSLPLVIFIISNTLFTMTYYGVINFLPTYMVEEKSLSFALASYCIVIVFAGGLLGTITSGKASDKISPLPVLISFVTLGGPTIILITLSHTYAMLLFLLVVLGISYSGIWAPQQAYLAEKTPQSVRGGTYGVIFCLSSIVGAIAPGITGLTADYLGFSNALKISTLPLFISLILLFTLREDK</sequence>
<feature type="transmembrane region" description="Helical" evidence="5">
    <location>
        <begin position="252"/>
        <end position="274"/>
    </location>
</feature>
<dbReference type="InterPro" id="IPR011701">
    <property type="entry name" value="MFS"/>
</dbReference>
<feature type="transmembrane region" description="Helical" evidence="5">
    <location>
        <begin position="377"/>
        <end position="395"/>
    </location>
</feature>
<feature type="transmembrane region" description="Helical" evidence="5">
    <location>
        <begin position="54"/>
        <end position="75"/>
    </location>
</feature>
<evidence type="ECO:0000313" key="7">
    <source>
        <dbReference type="EMBL" id="RLE13696.1"/>
    </source>
</evidence>
<evidence type="ECO:0000259" key="6">
    <source>
        <dbReference type="PROSITE" id="PS50850"/>
    </source>
</evidence>
<protein>
    <recommendedName>
        <fullName evidence="6">Major facilitator superfamily (MFS) profile domain-containing protein</fullName>
    </recommendedName>
</protein>
<feature type="transmembrane region" description="Helical" evidence="5">
    <location>
        <begin position="141"/>
        <end position="163"/>
    </location>
</feature>
<feature type="transmembrane region" description="Helical" evidence="5">
    <location>
        <begin position="108"/>
        <end position="129"/>
    </location>
</feature>
<feature type="transmembrane region" description="Helical" evidence="5">
    <location>
        <begin position="82"/>
        <end position="102"/>
    </location>
</feature>
<comment type="caution">
    <text evidence="7">The sequence shown here is derived from an EMBL/GenBank/DDBJ whole genome shotgun (WGS) entry which is preliminary data.</text>
</comment>
<proteinExistence type="predicted"/>
<feature type="transmembrane region" description="Helical" evidence="5">
    <location>
        <begin position="169"/>
        <end position="188"/>
    </location>
</feature>
<dbReference type="Pfam" id="PF07690">
    <property type="entry name" value="MFS_1"/>
    <property type="match status" value="1"/>
</dbReference>
<organism evidence="7 8">
    <name type="scientific">Aerophobetes bacterium</name>
    <dbReference type="NCBI Taxonomy" id="2030807"/>
    <lineage>
        <taxon>Bacteria</taxon>
        <taxon>Candidatus Aerophobota</taxon>
    </lineage>
</organism>
<dbReference type="AlphaFoldDB" id="A0A662DIE2"/>
<evidence type="ECO:0000256" key="1">
    <source>
        <dbReference type="ARBA" id="ARBA00004141"/>
    </source>
</evidence>
<feature type="transmembrane region" description="Helical" evidence="5">
    <location>
        <begin position="309"/>
        <end position="326"/>
    </location>
</feature>
<dbReference type="PROSITE" id="PS50850">
    <property type="entry name" value="MFS"/>
    <property type="match status" value="1"/>
</dbReference>
<accession>A0A662DIE2</accession>
<gene>
    <name evidence="7" type="ORF">DRJ04_03775</name>
</gene>
<feature type="transmembrane region" description="Helical" evidence="5">
    <location>
        <begin position="20"/>
        <end position="42"/>
    </location>
</feature>
<dbReference type="PANTHER" id="PTHR23508:SF10">
    <property type="entry name" value="CARBOXYLIC ACID TRANSPORTER PROTEIN HOMOLOG"/>
    <property type="match status" value="1"/>
</dbReference>
<evidence type="ECO:0000256" key="4">
    <source>
        <dbReference type="ARBA" id="ARBA00023136"/>
    </source>
</evidence>
<dbReference type="EMBL" id="QMQA01000081">
    <property type="protein sequence ID" value="RLE13696.1"/>
    <property type="molecule type" value="Genomic_DNA"/>
</dbReference>
<evidence type="ECO:0000256" key="2">
    <source>
        <dbReference type="ARBA" id="ARBA00022692"/>
    </source>
</evidence>